<gene>
    <name evidence="1" type="ORF">L873DRAFT_1796025</name>
</gene>
<sequence length="294" mass="32577">MEIQLCLTMREPVPTLSQSKRAQSVPTEPRAVREGTPVATRAVVQKSCGWAKVVTEGKKRKVAEENTRGTVIKEKEVERAPDPEENRGLGLPVMVKVGGVWWDGGIDGVVQGLKEAGFVSYEGGKWLVDEGEREKRIKQGKRSSTVVVKVIGWERVGELCHAGLWVGGVWCSVRKFVAVPVKRKEAGWVRVVEKIEEQVEGMEMNVEGAVVAMGEKVANVEKSVVGVAEEQGNRVKLLEERVMEAIENGMKVLGEGIELLRKEMLEKVEKIEAKRLVQTQIKVVLAGLSSYRQR</sequence>
<proteinExistence type="predicted"/>
<keyword evidence="2" id="KW-1185">Reference proteome</keyword>
<dbReference type="AlphaFoldDB" id="A0A3N4IZ37"/>
<organism evidence="1 2">
    <name type="scientific">Choiromyces venosus 120613-1</name>
    <dbReference type="NCBI Taxonomy" id="1336337"/>
    <lineage>
        <taxon>Eukaryota</taxon>
        <taxon>Fungi</taxon>
        <taxon>Dikarya</taxon>
        <taxon>Ascomycota</taxon>
        <taxon>Pezizomycotina</taxon>
        <taxon>Pezizomycetes</taxon>
        <taxon>Pezizales</taxon>
        <taxon>Tuberaceae</taxon>
        <taxon>Choiromyces</taxon>
    </lineage>
</organism>
<dbReference type="Proteomes" id="UP000276215">
    <property type="component" value="Unassembled WGS sequence"/>
</dbReference>
<evidence type="ECO:0000313" key="1">
    <source>
        <dbReference type="EMBL" id="RPA89571.1"/>
    </source>
</evidence>
<dbReference type="EMBL" id="ML120568">
    <property type="protein sequence ID" value="RPA89571.1"/>
    <property type="molecule type" value="Genomic_DNA"/>
</dbReference>
<accession>A0A3N4IZ37</accession>
<protein>
    <submittedName>
        <fullName evidence="1">Uncharacterized protein</fullName>
    </submittedName>
</protein>
<name>A0A3N4IZ37_9PEZI</name>
<evidence type="ECO:0000313" key="2">
    <source>
        <dbReference type="Proteomes" id="UP000276215"/>
    </source>
</evidence>
<reference evidence="1 2" key="1">
    <citation type="journal article" date="2018" name="Nat. Ecol. Evol.">
        <title>Pezizomycetes genomes reveal the molecular basis of ectomycorrhizal truffle lifestyle.</title>
        <authorList>
            <person name="Murat C."/>
            <person name="Payen T."/>
            <person name="Noel B."/>
            <person name="Kuo A."/>
            <person name="Morin E."/>
            <person name="Chen J."/>
            <person name="Kohler A."/>
            <person name="Krizsan K."/>
            <person name="Balestrini R."/>
            <person name="Da Silva C."/>
            <person name="Montanini B."/>
            <person name="Hainaut M."/>
            <person name="Levati E."/>
            <person name="Barry K.W."/>
            <person name="Belfiori B."/>
            <person name="Cichocki N."/>
            <person name="Clum A."/>
            <person name="Dockter R.B."/>
            <person name="Fauchery L."/>
            <person name="Guy J."/>
            <person name="Iotti M."/>
            <person name="Le Tacon F."/>
            <person name="Lindquist E.A."/>
            <person name="Lipzen A."/>
            <person name="Malagnac F."/>
            <person name="Mello A."/>
            <person name="Molinier V."/>
            <person name="Miyauchi S."/>
            <person name="Poulain J."/>
            <person name="Riccioni C."/>
            <person name="Rubini A."/>
            <person name="Sitrit Y."/>
            <person name="Splivallo R."/>
            <person name="Traeger S."/>
            <person name="Wang M."/>
            <person name="Zifcakova L."/>
            <person name="Wipf D."/>
            <person name="Zambonelli A."/>
            <person name="Paolocci F."/>
            <person name="Nowrousian M."/>
            <person name="Ottonello S."/>
            <person name="Baldrian P."/>
            <person name="Spatafora J.W."/>
            <person name="Henrissat B."/>
            <person name="Nagy L.G."/>
            <person name="Aury J.M."/>
            <person name="Wincker P."/>
            <person name="Grigoriev I.V."/>
            <person name="Bonfante P."/>
            <person name="Martin F.M."/>
        </authorList>
    </citation>
    <scope>NUCLEOTIDE SEQUENCE [LARGE SCALE GENOMIC DNA]</scope>
    <source>
        <strain evidence="1 2">120613-1</strain>
    </source>
</reference>